<evidence type="ECO:0000313" key="13">
    <source>
        <dbReference type="EMBL" id="NWW60719.1"/>
    </source>
</evidence>
<dbReference type="PRINTS" id="PR00245">
    <property type="entry name" value="OLFACTORYR"/>
</dbReference>
<evidence type="ECO:0000256" key="6">
    <source>
        <dbReference type="ARBA" id="ARBA00023136"/>
    </source>
</evidence>
<keyword evidence="11" id="KW-0552">Olfaction</keyword>
<dbReference type="FunFam" id="1.20.1070.10:FF:000003">
    <property type="entry name" value="Olfactory receptor"/>
    <property type="match status" value="1"/>
</dbReference>
<gene>
    <name evidence="13" type="ORF">IFRKOW_R00027</name>
</gene>
<dbReference type="Proteomes" id="UP000542689">
    <property type="component" value="Unassembled WGS sequence"/>
</dbReference>
<evidence type="ECO:0000256" key="1">
    <source>
        <dbReference type="ARBA" id="ARBA00002936"/>
    </source>
</evidence>
<dbReference type="SUPFAM" id="SSF81321">
    <property type="entry name" value="Family A G protein-coupled receptor-like"/>
    <property type="match status" value="1"/>
</dbReference>
<keyword evidence="3 10" id="KW-0812">Transmembrane</keyword>
<comment type="function">
    <text evidence="1">Odorant receptor.</text>
</comment>
<keyword evidence="5 10" id="KW-0297">G-protein coupled receptor</keyword>
<dbReference type="GO" id="GO:0005886">
    <property type="term" value="C:plasma membrane"/>
    <property type="evidence" value="ECO:0007669"/>
    <property type="project" value="UniProtKB-SubCell"/>
</dbReference>
<keyword evidence="11" id="KW-0716">Sensory transduction</keyword>
<keyword evidence="11" id="KW-1003">Cell membrane</keyword>
<evidence type="ECO:0000256" key="8">
    <source>
        <dbReference type="ARBA" id="ARBA00023180"/>
    </source>
</evidence>
<feature type="non-terminal residue" evidence="13">
    <location>
        <position position="1"/>
    </location>
</feature>
<evidence type="ECO:0000256" key="4">
    <source>
        <dbReference type="ARBA" id="ARBA00022989"/>
    </source>
</evidence>
<evidence type="ECO:0000259" key="12">
    <source>
        <dbReference type="PROSITE" id="PS50262"/>
    </source>
</evidence>
<dbReference type="InterPro" id="IPR017452">
    <property type="entry name" value="GPCR_Rhodpsn_7TM"/>
</dbReference>
<feature type="transmembrane region" description="Helical" evidence="11">
    <location>
        <begin position="126"/>
        <end position="145"/>
    </location>
</feature>
<feature type="domain" description="G-protein coupled receptors family 1 profile" evidence="12">
    <location>
        <begin position="66"/>
        <end position="315"/>
    </location>
</feature>
<protein>
    <recommendedName>
        <fullName evidence="11">Olfactory receptor</fullName>
    </recommendedName>
</protein>
<comment type="similarity">
    <text evidence="10">Belongs to the G-protein coupled receptor 1 family.</text>
</comment>
<reference evidence="13 14" key="1">
    <citation type="submission" date="2019-09" db="EMBL/GenBank/DDBJ databases">
        <title>Bird 10,000 Genomes (B10K) Project - Family phase.</title>
        <authorList>
            <person name="Zhang G."/>
        </authorList>
    </citation>
    <scope>NUCLEOTIDE SEQUENCE [LARGE SCALE GENOMIC DNA]</scope>
    <source>
        <strain evidence="13">B10K-DU-029-41</strain>
        <tissue evidence="13">Liver</tissue>
    </source>
</reference>
<evidence type="ECO:0000313" key="14">
    <source>
        <dbReference type="Proteomes" id="UP000542689"/>
    </source>
</evidence>
<feature type="non-terminal residue" evidence="13">
    <location>
        <position position="338"/>
    </location>
</feature>
<feature type="transmembrane region" description="Helical" evidence="11">
    <location>
        <begin position="225"/>
        <end position="250"/>
    </location>
</feature>
<dbReference type="AlphaFoldDB" id="A0A7K6PHH9"/>
<evidence type="ECO:0000256" key="5">
    <source>
        <dbReference type="ARBA" id="ARBA00023040"/>
    </source>
</evidence>
<keyword evidence="7 10" id="KW-0675">Receptor</keyword>
<feature type="transmembrane region" description="Helical" evidence="11">
    <location>
        <begin position="50"/>
        <end position="73"/>
    </location>
</feature>
<evidence type="ECO:0000256" key="9">
    <source>
        <dbReference type="ARBA" id="ARBA00023224"/>
    </source>
</evidence>
<keyword evidence="6 11" id="KW-0472">Membrane</keyword>
<keyword evidence="8" id="KW-0325">Glycoprotein</keyword>
<feature type="transmembrane region" description="Helical" evidence="11">
    <location>
        <begin position="85"/>
        <end position="106"/>
    </location>
</feature>
<evidence type="ECO:0000256" key="3">
    <source>
        <dbReference type="ARBA" id="ARBA00022692"/>
    </source>
</evidence>
<dbReference type="InterPro" id="IPR000725">
    <property type="entry name" value="Olfact_rcpt"/>
</dbReference>
<comment type="subcellular location">
    <subcellularLocation>
        <location evidence="11">Cell membrane</location>
        <topology evidence="11">Multi-pass membrane protein</topology>
    </subcellularLocation>
    <subcellularLocation>
        <location evidence="2">Membrane</location>
        <topology evidence="2">Multi-pass membrane protein</topology>
    </subcellularLocation>
</comment>
<feature type="transmembrane region" description="Helical" evidence="11">
    <location>
        <begin position="262"/>
        <end position="280"/>
    </location>
</feature>
<evidence type="ECO:0000256" key="11">
    <source>
        <dbReference type="RuleBase" id="RU363047"/>
    </source>
</evidence>
<proteinExistence type="inferred from homology"/>
<dbReference type="Gene3D" id="1.20.1070.10">
    <property type="entry name" value="Rhodopsin 7-helix transmembrane proteins"/>
    <property type="match status" value="1"/>
</dbReference>
<feature type="transmembrane region" description="Helical" evidence="11">
    <location>
        <begin position="165"/>
        <end position="183"/>
    </location>
</feature>
<dbReference type="PANTHER" id="PTHR48018">
    <property type="entry name" value="OLFACTORY RECEPTOR"/>
    <property type="match status" value="1"/>
</dbReference>
<dbReference type="PROSITE" id="PS00237">
    <property type="entry name" value="G_PROTEIN_RECEP_F1_1"/>
    <property type="match status" value="1"/>
</dbReference>
<dbReference type="GO" id="GO:0004984">
    <property type="term" value="F:olfactory receptor activity"/>
    <property type="evidence" value="ECO:0007669"/>
    <property type="project" value="InterPro"/>
</dbReference>
<keyword evidence="14" id="KW-1185">Reference proteome</keyword>
<dbReference type="EMBL" id="VZRS01006145">
    <property type="protein sequence ID" value="NWW60719.1"/>
    <property type="molecule type" value="Genomic_DNA"/>
</dbReference>
<organism evidence="13 14">
    <name type="scientific">Ifrita kowaldi</name>
    <name type="common">blue-capped ifrita</name>
    <dbReference type="NCBI Taxonomy" id="461245"/>
    <lineage>
        <taxon>Eukaryota</taxon>
        <taxon>Metazoa</taxon>
        <taxon>Chordata</taxon>
        <taxon>Craniata</taxon>
        <taxon>Vertebrata</taxon>
        <taxon>Euteleostomi</taxon>
        <taxon>Archelosauria</taxon>
        <taxon>Archosauria</taxon>
        <taxon>Dinosauria</taxon>
        <taxon>Saurischia</taxon>
        <taxon>Theropoda</taxon>
        <taxon>Coelurosauria</taxon>
        <taxon>Aves</taxon>
        <taxon>Neognathae</taxon>
        <taxon>Neoaves</taxon>
        <taxon>Telluraves</taxon>
        <taxon>Australaves</taxon>
        <taxon>Passeriformes</taxon>
        <taxon>Corvoidea</taxon>
        <taxon>Cinclosomatidae</taxon>
        <taxon>Ifrita</taxon>
    </lineage>
</organism>
<comment type="caution">
    <text evidence="13">The sequence shown here is derived from an EMBL/GenBank/DDBJ whole genome shotgun (WGS) entry which is preliminary data.</text>
</comment>
<keyword evidence="9 10" id="KW-0807">Transducer</keyword>
<evidence type="ECO:0000256" key="7">
    <source>
        <dbReference type="ARBA" id="ARBA00023170"/>
    </source>
</evidence>
<sequence>LMCLCRKQECADSASLLSYSTCVRMAAKGNGTPSAHFVLLGFSQEGNVQVVLFVVFLVIYMITLLGNVGLLVLIRLVAQLHTPMYFFLSSLSFLDLCYSSCITPRLLRDLLDEEKAISHAACLTQFYFYVAFATAECYLLAAMAYDRYVAICSPLLYSLSMSRGICALLVASSCLAGITNATLHTGLALGLRFCGPNVIDHFYCEGPPLFALSCTDPAPNELGMFVMAGFNLAATILAILLSYAFILAAILGMRSAAGKRKAFSTCASHLAVVVLFYGSFMCMYSRRSSRSSRERDKVASVFYTMVTPMLNPFIYSLRNQEVKAGLWRLIGRKHSAEK</sequence>
<dbReference type="PRINTS" id="PR00237">
    <property type="entry name" value="GPCRRHODOPSN"/>
</dbReference>
<dbReference type="Pfam" id="PF13853">
    <property type="entry name" value="7tm_4"/>
    <property type="match status" value="1"/>
</dbReference>
<dbReference type="PROSITE" id="PS50262">
    <property type="entry name" value="G_PROTEIN_RECEP_F1_2"/>
    <property type="match status" value="1"/>
</dbReference>
<evidence type="ECO:0000256" key="10">
    <source>
        <dbReference type="RuleBase" id="RU000688"/>
    </source>
</evidence>
<evidence type="ECO:0000256" key="2">
    <source>
        <dbReference type="ARBA" id="ARBA00004141"/>
    </source>
</evidence>
<accession>A0A7K6PHH9</accession>
<keyword evidence="4 11" id="KW-1133">Transmembrane helix</keyword>
<dbReference type="GO" id="GO:0004930">
    <property type="term" value="F:G protein-coupled receptor activity"/>
    <property type="evidence" value="ECO:0007669"/>
    <property type="project" value="UniProtKB-KW"/>
</dbReference>
<dbReference type="InterPro" id="IPR000276">
    <property type="entry name" value="GPCR_Rhodpsn"/>
</dbReference>
<name>A0A7K6PHH9_9CORV</name>